<name>A0A0C3CQ20_PILCF</name>
<dbReference type="PANTHER" id="PTHR12132">
    <property type="entry name" value="DNA REPAIR AND RECOMBINATION PROTEIN RAD52, RAD59"/>
    <property type="match status" value="1"/>
</dbReference>
<comment type="similarity">
    <text evidence="1">Belongs to the RAD52 family.</text>
</comment>
<dbReference type="EMBL" id="KN832971">
    <property type="protein sequence ID" value="KIM91782.1"/>
    <property type="molecule type" value="Genomic_DNA"/>
</dbReference>
<feature type="compositionally biased region" description="Polar residues" evidence="5">
    <location>
        <begin position="198"/>
        <end position="209"/>
    </location>
</feature>
<dbReference type="AlphaFoldDB" id="A0A0C3CQ20"/>
<evidence type="ECO:0000256" key="5">
    <source>
        <dbReference type="SAM" id="MobiDB-lite"/>
    </source>
</evidence>
<dbReference type="InParanoid" id="A0A0C3CQ20"/>
<gene>
    <name evidence="6" type="ORF">PILCRDRAFT_57843</name>
</gene>
<dbReference type="GO" id="GO:0006312">
    <property type="term" value="P:mitotic recombination"/>
    <property type="evidence" value="ECO:0007669"/>
    <property type="project" value="TreeGrafter"/>
</dbReference>
<evidence type="ECO:0000256" key="4">
    <source>
        <dbReference type="ARBA" id="ARBA00023204"/>
    </source>
</evidence>
<evidence type="ECO:0000256" key="1">
    <source>
        <dbReference type="ARBA" id="ARBA00006638"/>
    </source>
</evidence>
<feature type="region of interest" description="Disordered" evidence="5">
    <location>
        <begin position="182"/>
        <end position="209"/>
    </location>
</feature>
<dbReference type="GO" id="GO:0045002">
    <property type="term" value="P:double-strand break repair via single-strand annealing"/>
    <property type="evidence" value="ECO:0007669"/>
    <property type="project" value="TreeGrafter"/>
</dbReference>
<dbReference type="FunFam" id="3.30.390.80:FF:000001">
    <property type="entry name" value="DNA repair protein RAD52 homolog"/>
    <property type="match status" value="1"/>
</dbReference>
<reference evidence="7" key="2">
    <citation type="submission" date="2015-01" db="EMBL/GenBank/DDBJ databases">
        <title>Evolutionary Origins and Diversification of the Mycorrhizal Mutualists.</title>
        <authorList>
            <consortium name="DOE Joint Genome Institute"/>
            <consortium name="Mycorrhizal Genomics Consortium"/>
            <person name="Kohler A."/>
            <person name="Kuo A."/>
            <person name="Nagy L.G."/>
            <person name="Floudas D."/>
            <person name="Copeland A."/>
            <person name="Barry K.W."/>
            <person name="Cichocki N."/>
            <person name="Veneault-Fourrey C."/>
            <person name="LaButti K."/>
            <person name="Lindquist E.A."/>
            <person name="Lipzen A."/>
            <person name="Lundell T."/>
            <person name="Morin E."/>
            <person name="Murat C."/>
            <person name="Riley R."/>
            <person name="Ohm R."/>
            <person name="Sun H."/>
            <person name="Tunlid A."/>
            <person name="Henrissat B."/>
            <person name="Grigoriev I.V."/>
            <person name="Hibbett D.S."/>
            <person name="Martin F."/>
        </authorList>
    </citation>
    <scope>NUCLEOTIDE SEQUENCE [LARGE SCALE GENOMIC DNA]</scope>
    <source>
        <strain evidence="7">F 1598</strain>
    </source>
</reference>
<dbReference type="InterPro" id="IPR042525">
    <property type="entry name" value="Rad52_Rad59_Rad22_sf"/>
</dbReference>
<dbReference type="Pfam" id="PF04098">
    <property type="entry name" value="Rad52_Rad22"/>
    <property type="match status" value="1"/>
</dbReference>
<evidence type="ECO:0008006" key="8">
    <source>
        <dbReference type="Google" id="ProtNLM"/>
    </source>
</evidence>
<evidence type="ECO:0000313" key="6">
    <source>
        <dbReference type="EMBL" id="KIM91782.1"/>
    </source>
</evidence>
<dbReference type="GO" id="GO:0000724">
    <property type="term" value="P:double-strand break repair via homologous recombination"/>
    <property type="evidence" value="ECO:0007669"/>
    <property type="project" value="UniProtKB-ARBA"/>
</dbReference>
<evidence type="ECO:0000256" key="3">
    <source>
        <dbReference type="ARBA" id="ARBA00023172"/>
    </source>
</evidence>
<dbReference type="InterPro" id="IPR007232">
    <property type="entry name" value="Rad52_Rad59_Rad22"/>
</dbReference>
<dbReference type="PANTHER" id="PTHR12132:SF1">
    <property type="entry name" value="DNA REPAIR PROTEIN RAD52 HOMOLOG"/>
    <property type="match status" value="1"/>
</dbReference>
<reference evidence="6 7" key="1">
    <citation type="submission" date="2014-04" db="EMBL/GenBank/DDBJ databases">
        <authorList>
            <consortium name="DOE Joint Genome Institute"/>
            <person name="Kuo A."/>
            <person name="Tarkka M."/>
            <person name="Buscot F."/>
            <person name="Kohler A."/>
            <person name="Nagy L.G."/>
            <person name="Floudas D."/>
            <person name="Copeland A."/>
            <person name="Barry K.W."/>
            <person name="Cichocki N."/>
            <person name="Veneault-Fourrey C."/>
            <person name="LaButti K."/>
            <person name="Lindquist E.A."/>
            <person name="Lipzen A."/>
            <person name="Lundell T."/>
            <person name="Morin E."/>
            <person name="Murat C."/>
            <person name="Sun H."/>
            <person name="Tunlid A."/>
            <person name="Henrissat B."/>
            <person name="Grigoriev I.V."/>
            <person name="Hibbett D.S."/>
            <person name="Martin F."/>
            <person name="Nordberg H.P."/>
            <person name="Cantor M.N."/>
            <person name="Hua S.X."/>
        </authorList>
    </citation>
    <scope>NUCLEOTIDE SEQUENCE [LARGE SCALE GENOMIC DNA]</scope>
    <source>
        <strain evidence="6 7">F 1598</strain>
    </source>
</reference>
<dbReference type="Gene3D" id="3.30.390.80">
    <property type="entry name" value="DNA repair protein Rad52/59/22"/>
    <property type="match status" value="1"/>
</dbReference>
<keyword evidence="7" id="KW-1185">Reference proteome</keyword>
<dbReference type="OrthoDB" id="206565at2759"/>
<proteinExistence type="inferred from homology"/>
<keyword evidence="3" id="KW-0233">DNA recombination</keyword>
<dbReference type="GO" id="GO:0003697">
    <property type="term" value="F:single-stranded DNA binding"/>
    <property type="evidence" value="ECO:0007669"/>
    <property type="project" value="UniProtKB-ARBA"/>
</dbReference>
<keyword evidence="4" id="KW-0234">DNA repair</keyword>
<organism evidence="6 7">
    <name type="scientific">Piloderma croceum (strain F 1598)</name>
    <dbReference type="NCBI Taxonomy" id="765440"/>
    <lineage>
        <taxon>Eukaryota</taxon>
        <taxon>Fungi</taxon>
        <taxon>Dikarya</taxon>
        <taxon>Basidiomycota</taxon>
        <taxon>Agaricomycotina</taxon>
        <taxon>Agaricomycetes</taxon>
        <taxon>Agaricomycetidae</taxon>
        <taxon>Atheliales</taxon>
        <taxon>Atheliaceae</taxon>
        <taxon>Piloderma</taxon>
    </lineage>
</organism>
<dbReference type="GO" id="GO:0005634">
    <property type="term" value="C:nucleus"/>
    <property type="evidence" value="ECO:0007669"/>
    <property type="project" value="TreeGrafter"/>
</dbReference>
<keyword evidence="2" id="KW-0227">DNA damage</keyword>
<dbReference type="SUPFAM" id="SSF54768">
    <property type="entry name" value="dsRNA-binding domain-like"/>
    <property type="match status" value="1"/>
</dbReference>
<evidence type="ECO:0000256" key="2">
    <source>
        <dbReference type="ARBA" id="ARBA00022763"/>
    </source>
</evidence>
<dbReference type="HOGENOM" id="CLU_1129437_0_0_1"/>
<sequence length="246" mass="27777">MKLNQKLCLEYISQRFRPDGGKLTYTEGWKIINLANEVFGFNGWSSNVVNLMMDYIDFSEESKKFNVGITAIVRVTLRDEVFHEDIGYGILENSKRKGAALDKVRKKQCKRSLRNFRNLLGNCLYNQSYAQEIVKIKVSVAKFDKSQLHHRPKFDESRQQPTAGPSTSMMTSIVKMEHATKPLSSIPPHIRPGATPNAKPNTSHNTPSKLENLFGVRTMVEASLGLLGMSHANNEDQKFMGHANFG</sequence>
<accession>A0A0C3CQ20</accession>
<dbReference type="Proteomes" id="UP000054166">
    <property type="component" value="Unassembled WGS sequence"/>
</dbReference>
<evidence type="ECO:0000313" key="7">
    <source>
        <dbReference type="Proteomes" id="UP000054166"/>
    </source>
</evidence>
<protein>
    <recommendedName>
        <fullName evidence="8">Rad52/22 double-strand break repair protein</fullName>
    </recommendedName>
</protein>
<dbReference type="InterPro" id="IPR041247">
    <property type="entry name" value="Rad52_fam"/>
</dbReference>
<dbReference type="STRING" id="765440.A0A0C3CQ20"/>